<dbReference type="InterPro" id="IPR018034">
    <property type="entry name" value="Kri1"/>
</dbReference>
<keyword evidence="5" id="KW-1185">Reference proteome</keyword>
<dbReference type="PANTHER" id="PTHR14490">
    <property type="entry name" value="ZINC FINGER, ZZ TYPE"/>
    <property type="match status" value="1"/>
</dbReference>
<feature type="region of interest" description="Disordered" evidence="2">
    <location>
        <begin position="115"/>
        <end position="176"/>
    </location>
</feature>
<evidence type="ECO:0000259" key="3">
    <source>
        <dbReference type="Pfam" id="PF12936"/>
    </source>
</evidence>
<dbReference type="AlphaFoldDB" id="A0AAV9F126"/>
<dbReference type="InterPro" id="IPR024626">
    <property type="entry name" value="Kri1-like_C"/>
</dbReference>
<feature type="domain" description="Kri1-like C-terminal" evidence="3">
    <location>
        <begin position="481"/>
        <end position="560"/>
    </location>
</feature>
<feature type="compositionally biased region" description="Basic and acidic residues" evidence="2">
    <location>
        <begin position="443"/>
        <end position="453"/>
    </location>
</feature>
<feature type="region of interest" description="Disordered" evidence="2">
    <location>
        <begin position="386"/>
        <end position="413"/>
    </location>
</feature>
<dbReference type="GO" id="GO:0000447">
    <property type="term" value="P:endonucleolytic cleavage in ITS1 to separate SSU-rRNA from 5.8S rRNA and LSU-rRNA from tricistronic rRNA transcript (SSU-rRNA, 5.8S rRNA, LSU-rRNA)"/>
    <property type="evidence" value="ECO:0007669"/>
    <property type="project" value="TreeGrafter"/>
</dbReference>
<reference evidence="4" key="2">
    <citation type="submission" date="2023-06" db="EMBL/GenBank/DDBJ databases">
        <authorList>
            <person name="Ma L."/>
            <person name="Liu K.-W."/>
            <person name="Li Z."/>
            <person name="Hsiao Y.-Y."/>
            <person name="Qi Y."/>
            <person name="Fu T."/>
            <person name="Tang G."/>
            <person name="Zhang D."/>
            <person name="Sun W.-H."/>
            <person name="Liu D.-K."/>
            <person name="Li Y."/>
            <person name="Chen G.-Z."/>
            <person name="Liu X.-D."/>
            <person name="Liao X.-Y."/>
            <person name="Jiang Y.-T."/>
            <person name="Yu X."/>
            <person name="Hao Y."/>
            <person name="Huang J."/>
            <person name="Zhao X.-W."/>
            <person name="Ke S."/>
            <person name="Chen Y.-Y."/>
            <person name="Wu W.-L."/>
            <person name="Hsu J.-L."/>
            <person name="Lin Y.-F."/>
            <person name="Huang M.-D."/>
            <person name="Li C.-Y."/>
            <person name="Huang L."/>
            <person name="Wang Z.-W."/>
            <person name="Zhao X."/>
            <person name="Zhong W.-Y."/>
            <person name="Peng D.-H."/>
            <person name="Ahmad S."/>
            <person name="Lan S."/>
            <person name="Zhang J.-S."/>
            <person name="Tsai W.-C."/>
            <person name="Van De Peer Y."/>
            <person name="Liu Z.-J."/>
        </authorList>
    </citation>
    <scope>NUCLEOTIDE SEQUENCE</scope>
    <source>
        <strain evidence="4">CP</strain>
        <tissue evidence="4">Leaves</tissue>
    </source>
</reference>
<proteinExistence type="inferred from homology"/>
<sequence length="635" mass="73808">MNDYKLNLSIQIFQDGARSVRRVGIGRRGGDFEDRSERGVRASVRAQQEAGGPSQAEELVKSGRVSSSAATADGTSDDDSDDDEEDLAGSETEDLQFYEALVKVKKSDPAVLADKDAKLFDWDEKEGKEKEKRPKKERPLYLKDVNARNLLEGGPEFDEDETFSKKNQKSYSEEQDEIRREFLEAAEETFDGGDDDLLIEKKRIEEGPGDNVEIQERLNEYFGEDENLNENERFLKSFLVNKMWVDKEKGRRPAEEEVLEVSEDEEELEKQEKYEAKYNFRYEEGVGDRILGHARFMEGSVRKKENARKTQRKSKEDRLAQAEVERREELKRLKNVKKKEIMEKLEKIRAIAGIGEGVECALDEEDLEEEFDPDEYDRRMRETFGDGYYEANDADPDFKSDEEGDVEKPDFDKEDELLGLPKGWDVLSSGDGFLKVREKVLKRKQSEAVKEDGEAQEEEEEEEEEEGKKKRKISLHDKVDLEKELEEYYKLDYEDTIGDLKTRFKYKSVPSNRYGLSGQEILMMEDKDLNQYVSLKKLAPYREDEWKIPRAKRYQQKKMKHVILQGGKLPDKKEKKKKKKEEDAGKSQLEKPDGEVGVESKRSRKRHRQSELKLSQSRLLAYGITQPENKAKKKH</sequence>
<feature type="compositionally biased region" description="Basic and acidic residues" evidence="2">
    <location>
        <begin position="28"/>
        <end position="40"/>
    </location>
</feature>
<comment type="caution">
    <text evidence="4">The sequence shown here is derived from an EMBL/GenBank/DDBJ whole genome shotgun (WGS) entry which is preliminary data.</text>
</comment>
<feature type="compositionally biased region" description="Acidic residues" evidence="2">
    <location>
        <begin position="454"/>
        <end position="465"/>
    </location>
</feature>
<feature type="region of interest" description="Disordered" evidence="2">
    <location>
        <begin position="443"/>
        <end position="473"/>
    </location>
</feature>
<dbReference type="PANTHER" id="PTHR14490:SF5">
    <property type="entry name" value="PROTEIN KRI1 HOMOLOG"/>
    <property type="match status" value="1"/>
</dbReference>
<dbReference type="Pfam" id="PF12936">
    <property type="entry name" value="Kri1_C"/>
    <property type="match status" value="1"/>
</dbReference>
<gene>
    <name evidence="4" type="ORF">QJS10_CPB04g00561</name>
</gene>
<organism evidence="4 5">
    <name type="scientific">Acorus calamus</name>
    <name type="common">Sweet flag</name>
    <dbReference type="NCBI Taxonomy" id="4465"/>
    <lineage>
        <taxon>Eukaryota</taxon>
        <taxon>Viridiplantae</taxon>
        <taxon>Streptophyta</taxon>
        <taxon>Embryophyta</taxon>
        <taxon>Tracheophyta</taxon>
        <taxon>Spermatophyta</taxon>
        <taxon>Magnoliopsida</taxon>
        <taxon>Liliopsida</taxon>
        <taxon>Acoraceae</taxon>
        <taxon>Acorus</taxon>
    </lineage>
</organism>
<dbReference type="Proteomes" id="UP001180020">
    <property type="component" value="Unassembled WGS sequence"/>
</dbReference>
<evidence type="ECO:0000313" key="5">
    <source>
        <dbReference type="Proteomes" id="UP001180020"/>
    </source>
</evidence>
<feature type="compositionally biased region" description="Acidic residues" evidence="2">
    <location>
        <begin position="75"/>
        <end position="92"/>
    </location>
</feature>
<comment type="similarity">
    <text evidence="1">Belongs to the KRI1 family.</text>
</comment>
<protein>
    <recommendedName>
        <fullName evidence="3">Kri1-like C-terminal domain-containing protein</fullName>
    </recommendedName>
</protein>
<feature type="compositionally biased region" description="Basic and acidic residues" evidence="2">
    <location>
        <begin position="396"/>
        <end position="411"/>
    </location>
</feature>
<feature type="region of interest" description="Disordered" evidence="2">
    <location>
        <begin position="27"/>
        <end position="92"/>
    </location>
</feature>
<evidence type="ECO:0000313" key="4">
    <source>
        <dbReference type="EMBL" id="KAK1319231.1"/>
    </source>
</evidence>
<dbReference type="GO" id="GO:0030686">
    <property type="term" value="C:90S preribosome"/>
    <property type="evidence" value="ECO:0007669"/>
    <property type="project" value="TreeGrafter"/>
</dbReference>
<name>A0AAV9F126_ACOCL</name>
<reference evidence="4" key="1">
    <citation type="journal article" date="2023" name="Nat. Commun.">
        <title>Diploid and tetraploid genomes of Acorus and the evolution of monocots.</title>
        <authorList>
            <person name="Ma L."/>
            <person name="Liu K.W."/>
            <person name="Li Z."/>
            <person name="Hsiao Y.Y."/>
            <person name="Qi Y."/>
            <person name="Fu T."/>
            <person name="Tang G.D."/>
            <person name="Zhang D."/>
            <person name="Sun W.H."/>
            <person name="Liu D.K."/>
            <person name="Li Y."/>
            <person name="Chen G.Z."/>
            <person name="Liu X.D."/>
            <person name="Liao X.Y."/>
            <person name="Jiang Y.T."/>
            <person name="Yu X."/>
            <person name="Hao Y."/>
            <person name="Huang J."/>
            <person name="Zhao X.W."/>
            <person name="Ke S."/>
            <person name="Chen Y.Y."/>
            <person name="Wu W.L."/>
            <person name="Hsu J.L."/>
            <person name="Lin Y.F."/>
            <person name="Huang M.D."/>
            <person name="Li C.Y."/>
            <person name="Huang L."/>
            <person name="Wang Z.W."/>
            <person name="Zhao X."/>
            <person name="Zhong W.Y."/>
            <person name="Peng D.H."/>
            <person name="Ahmad S."/>
            <person name="Lan S."/>
            <person name="Zhang J.S."/>
            <person name="Tsai W.C."/>
            <person name="Van de Peer Y."/>
            <person name="Liu Z.J."/>
        </authorList>
    </citation>
    <scope>NUCLEOTIDE SEQUENCE</scope>
    <source>
        <strain evidence="4">CP</strain>
    </source>
</reference>
<feature type="compositionally biased region" description="Basic and acidic residues" evidence="2">
    <location>
        <begin position="115"/>
        <end position="141"/>
    </location>
</feature>
<feature type="compositionally biased region" description="Basic residues" evidence="2">
    <location>
        <begin position="552"/>
        <end position="561"/>
    </location>
</feature>
<evidence type="ECO:0000256" key="1">
    <source>
        <dbReference type="ARBA" id="ARBA00007473"/>
    </source>
</evidence>
<evidence type="ECO:0000256" key="2">
    <source>
        <dbReference type="SAM" id="MobiDB-lite"/>
    </source>
</evidence>
<feature type="region of interest" description="Disordered" evidence="2">
    <location>
        <begin position="552"/>
        <end position="635"/>
    </location>
</feature>
<feature type="compositionally biased region" description="Basic and acidic residues" evidence="2">
    <location>
        <begin position="580"/>
        <end position="601"/>
    </location>
</feature>
<dbReference type="Pfam" id="PF05178">
    <property type="entry name" value="Kri1"/>
    <property type="match status" value="1"/>
</dbReference>
<accession>A0AAV9F126</accession>
<dbReference type="GO" id="GO:0005730">
    <property type="term" value="C:nucleolus"/>
    <property type="evidence" value="ECO:0007669"/>
    <property type="project" value="TreeGrafter"/>
</dbReference>
<feature type="region of interest" description="Disordered" evidence="2">
    <location>
        <begin position="301"/>
        <end position="321"/>
    </location>
</feature>
<dbReference type="EMBL" id="JAUJYO010000004">
    <property type="protein sequence ID" value="KAK1319231.1"/>
    <property type="molecule type" value="Genomic_DNA"/>
</dbReference>